<accession>A0A975G7H7</accession>
<dbReference type="PANTHER" id="PTHR43711:SF1">
    <property type="entry name" value="HISTIDINE KINASE 1"/>
    <property type="match status" value="1"/>
</dbReference>
<dbReference type="SUPFAM" id="SSF47384">
    <property type="entry name" value="Homodimeric domain of signal transducing histidine kinase"/>
    <property type="match status" value="1"/>
</dbReference>
<keyword evidence="3" id="KW-0597">Phosphoprotein</keyword>
<dbReference type="GO" id="GO:0000155">
    <property type="term" value="F:phosphorelay sensor kinase activity"/>
    <property type="evidence" value="ECO:0007669"/>
    <property type="project" value="InterPro"/>
</dbReference>
<dbReference type="PANTHER" id="PTHR43711">
    <property type="entry name" value="TWO-COMPONENT HISTIDINE KINASE"/>
    <property type="match status" value="1"/>
</dbReference>
<dbReference type="InterPro" id="IPR003594">
    <property type="entry name" value="HATPase_dom"/>
</dbReference>
<dbReference type="CDD" id="cd00082">
    <property type="entry name" value="HisKA"/>
    <property type="match status" value="1"/>
</dbReference>
<evidence type="ECO:0000256" key="1">
    <source>
        <dbReference type="ARBA" id="ARBA00000085"/>
    </source>
</evidence>
<dbReference type="EC" id="2.7.13.3" evidence="2"/>
<dbReference type="Proteomes" id="UP000676169">
    <property type="component" value="Chromosome"/>
</dbReference>
<dbReference type="Gene3D" id="3.30.565.10">
    <property type="entry name" value="Histidine kinase-like ATPase, C-terminal domain"/>
    <property type="match status" value="1"/>
</dbReference>
<dbReference type="RefSeq" id="WP_211629809.1">
    <property type="nucleotide sequence ID" value="NZ_CP073100.1"/>
</dbReference>
<evidence type="ECO:0000259" key="7">
    <source>
        <dbReference type="PROSITE" id="PS50109"/>
    </source>
</evidence>
<dbReference type="InterPro" id="IPR050736">
    <property type="entry name" value="Sensor_HK_Regulatory"/>
</dbReference>
<comment type="catalytic activity">
    <reaction evidence="1">
        <text>ATP + protein L-histidine = ADP + protein N-phospho-L-histidine.</text>
        <dbReference type="EC" id="2.7.13.3"/>
    </reaction>
</comment>
<dbReference type="InterPro" id="IPR036097">
    <property type="entry name" value="HisK_dim/P_sf"/>
</dbReference>
<keyword evidence="6" id="KW-0902">Two-component regulatory system</keyword>
<evidence type="ECO:0000256" key="6">
    <source>
        <dbReference type="ARBA" id="ARBA00023012"/>
    </source>
</evidence>
<organism evidence="8 9">
    <name type="scientific">Luteolibacter ambystomatis</name>
    <dbReference type="NCBI Taxonomy" id="2824561"/>
    <lineage>
        <taxon>Bacteria</taxon>
        <taxon>Pseudomonadati</taxon>
        <taxon>Verrucomicrobiota</taxon>
        <taxon>Verrucomicrobiia</taxon>
        <taxon>Verrucomicrobiales</taxon>
        <taxon>Verrucomicrobiaceae</taxon>
        <taxon>Luteolibacter</taxon>
    </lineage>
</organism>
<dbReference type="AlphaFoldDB" id="A0A975G7H7"/>
<reference evidence="8" key="1">
    <citation type="submission" date="2021-04" db="EMBL/GenBank/DDBJ databases">
        <title>Luteolibacter sp. 32A isolated from the skin of an Anderson's salamander (Ambystoma andersonii).</title>
        <authorList>
            <person name="Spergser J."/>
            <person name="Busse H.-J."/>
        </authorList>
    </citation>
    <scope>NUCLEOTIDE SEQUENCE</scope>
    <source>
        <strain evidence="8">32A</strain>
    </source>
</reference>
<evidence type="ECO:0000313" key="8">
    <source>
        <dbReference type="EMBL" id="QUE49720.1"/>
    </source>
</evidence>
<gene>
    <name evidence="8" type="ORF">KBB96_12655</name>
</gene>
<evidence type="ECO:0000256" key="2">
    <source>
        <dbReference type="ARBA" id="ARBA00012438"/>
    </source>
</evidence>
<evidence type="ECO:0000256" key="5">
    <source>
        <dbReference type="ARBA" id="ARBA00022777"/>
    </source>
</evidence>
<dbReference type="InterPro" id="IPR003661">
    <property type="entry name" value="HisK_dim/P_dom"/>
</dbReference>
<evidence type="ECO:0000256" key="3">
    <source>
        <dbReference type="ARBA" id="ARBA00022553"/>
    </source>
</evidence>
<dbReference type="EMBL" id="CP073100">
    <property type="protein sequence ID" value="QUE49720.1"/>
    <property type="molecule type" value="Genomic_DNA"/>
</dbReference>
<dbReference type="InterPro" id="IPR005467">
    <property type="entry name" value="His_kinase_dom"/>
</dbReference>
<dbReference type="Pfam" id="PF02518">
    <property type="entry name" value="HATPase_c"/>
    <property type="match status" value="1"/>
</dbReference>
<sequence>MKVRFPLLAALVLVPMVLLSVLAWRGAHARRVELIHEQGEEARRLALACALEIRKEMDLTAISIPNYPDPPIPQADDTWSRKLEAAATAEELRKLRDDPAAGLTTSGLPVRALAAFRILEITEAAAPGVTRTDQTMSPDAKEFERLVTHEAPSVMTGLLLEQAANEPIGPDALAWPSRQSLREWAAALPPDARQWVGTSWLDNGKHLTVPPDWMAKLPALVKTPGWSARAEIVGVDGYPYHNKPTAEQEVSGYPGLSIQIMPPKAGVVEAGLAAQERLSLVMVVASAVTALGGMALLHRTLARERRLNELKSHFVASVSHELRAPVGSIRLMADALDAGKVAPETAAEFHRLISREGKRLSHLIENVLDFARIEQGRKRWHFEPTDMVSLVADTMKVMEPPAAEKRIALGFIHGVFTAEPEVDGAALQQALINLLDNAIKFSPPDSGIEVILASDDRCWRLAVRDHGPGIPRSEHARIFERFYRPGDELRRETQGTGIGLSLVKAIAEAHGGKVELDSRPNSGSTFTLVIPLHAPAGH</sequence>
<keyword evidence="9" id="KW-1185">Reference proteome</keyword>
<dbReference type="SUPFAM" id="SSF55874">
    <property type="entry name" value="ATPase domain of HSP90 chaperone/DNA topoisomerase II/histidine kinase"/>
    <property type="match status" value="1"/>
</dbReference>
<dbReference type="FunFam" id="3.30.565.10:FF:000006">
    <property type="entry name" value="Sensor histidine kinase WalK"/>
    <property type="match status" value="1"/>
</dbReference>
<dbReference type="CDD" id="cd00075">
    <property type="entry name" value="HATPase"/>
    <property type="match status" value="1"/>
</dbReference>
<dbReference type="InterPro" id="IPR036890">
    <property type="entry name" value="HATPase_C_sf"/>
</dbReference>
<dbReference type="Gene3D" id="1.10.287.130">
    <property type="match status" value="1"/>
</dbReference>
<proteinExistence type="predicted"/>
<name>A0A975G7H7_9BACT</name>
<protein>
    <recommendedName>
        <fullName evidence="2">histidine kinase</fullName>
        <ecNumber evidence="2">2.7.13.3</ecNumber>
    </recommendedName>
</protein>
<dbReference type="Pfam" id="PF00512">
    <property type="entry name" value="HisKA"/>
    <property type="match status" value="1"/>
</dbReference>
<feature type="domain" description="Histidine kinase" evidence="7">
    <location>
        <begin position="317"/>
        <end position="534"/>
    </location>
</feature>
<keyword evidence="4" id="KW-0808">Transferase</keyword>
<dbReference type="PRINTS" id="PR00344">
    <property type="entry name" value="BCTRLSENSOR"/>
</dbReference>
<dbReference type="SMART" id="SM00388">
    <property type="entry name" value="HisKA"/>
    <property type="match status" value="1"/>
</dbReference>
<dbReference type="KEGG" id="lamb:KBB96_12655"/>
<evidence type="ECO:0000256" key="4">
    <source>
        <dbReference type="ARBA" id="ARBA00022679"/>
    </source>
</evidence>
<dbReference type="SMART" id="SM00387">
    <property type="entry name" value="HATPase_c"/>
    <property type="match status" value="1"/>
</dbReference>
<keyword evidence="5 8" id="KW-0418">Kinase</keyword>
<evidence type="ECO:0000313" key="9">
    <source>
        <dbReference type="Proteomes" id="UP000676169"/>
    </source>
</evidence>
<dbReference type="PROSITE" id="PS50109">
    <property type="entry name" value="HIS_KIN"/>
    <property type="match status" value="1"/>
</dbReference>
<dbReference type="InterPro" id="IPR004358">
    <property type="entry name" value="Sig_transdc_His_kin-like_C"/>
</dbReference>